<evidence type="ECO:0000313" key="2">
    <source>
        <dbReference type="EMBL" id="KAK2945513.1"/>
    </source>
</evidence>
<dbReference type="Proteomes" id="UP001281761">
    <property type="component" value="Unassembled WGS sequence"/>
</dbReference>
<reference evidence="2 3" key="1">
    <citation type="journal article" date="2022" name="bioRxiv">
        <title>Genomics of Preaxostyla Flagellates Illuminates Evolutionary Transitions and the Path Towards Mitochondrial Loss.</title>
        <authorList>
            <person name="Novak L.V.F."/>
            <person name="Treitli S.C."/>
            <person name="Pyrih J."/>
            <person name="Halakuc P."/>
            <person name="Pipaliya S.V."/>
            <person name="Vacek V."/>
            <person name="Brzon O."/>
            <person name="Soukal P."/>
            <person name="Eme L."/>
            <person name="Dacks J.B."/>
            <person name="Karnkowska A."/>
            <person name="Elias M."/>
            <person name="Hampl V."/>
        </authorList>
    </citation>
    <scope>NUCLEOTIDE SEQUENCE [LARGE SCALE GENOMIC DNA]</scope>
    <source>
        <strain evidence="2">NAU3</strain>
        <tissue evidence="2">Gut</tissue>
    </source>
</reference>
<comment type="caution">
    <text evidence="2">The sequence shown here is derived from an EMBL/GenBank/DDBJ whole genome shotgun (WGS) entry which is preliminary data.</text>
</comment>
<feature type="compositionally biased region" description="Basic and acidic residues" evidence="1">
    <location>
        <begin position="41"/>
        <end position="54"/>
    </location>
</feature>
<proteinExistence type="predicted"/>
<keyword evidence="3" id="KW-1185">Reference proteome</keyword>
<feature type="compositionally biased region" description="Basic and acidic residues" evidence="1">
    <location>
        <begin position="16"/>
        <end position="34"/>
    </location>
</feature>
<gene>
    <name evidence="2" type="ORF">BLNAU_19586</name>
</gene>
<evidence type="ECO:0000313" key="3">
    <source>
        <dbReference type="Proteomes" id="UP001281761"/>
    </source>
</evidence>
<accession>A0ABQ9X1N7</accession>
<evidence type="ECO:0000256" key="1">
    <source>
        <dbReference type="SAM" id="MobiDB-lite"/>
    </source>
</evidence>
<organism evidence="2 3">
    <name type="scientific">Blattamonas nauphoetae</name>
    <dbReference type="NCBI Taxonomy" id="2049346"/>
    <lineage>
        <taxon>Eukaryota</taxon>
        <taxon>Metamonada</taxon>
        <taxon>Preaxostyla</taxon>
        <taxon>Oxymonadida</taxon>
        <taxon>Blattamonas</taxon>
    </lineage>
</organism>
<sequence length="176" mass="21035">MFEVWKLETTQTLDGCKENYRQGEREERERKPRQDTITLNERSRDDEHEKRNGDGRYNYYDENLVEVEGKKEKMKQSNIQFSTIFTIIRFRQQPPSIHLFHSYSLFHPHNPVLLNHLIIGEREEIENKMQQRRKARPNGEWIGTLLYLVTEPFGDGYSKQYRLSGHSPSFMGEINS</sequence>
<protein>
    <submittedName>
        <fullName evidence="2">Uncharacterized protein</fullName>
    </submittedName>
</protein>
<name>A0ABQ9X1N7_9EUKA</name>
<dbReference type="EMBL" id="JARBJD010000258">
    <property type="protein sequence ID" value="KAK2945513.1"/>
    <property type="molecule type" value="Genomic_DNA"/>
</dbReference>
<feature type="region of interest" description="Disordered" evidence="1">
    <location>
        <begin position="16"/>
        <end position="55"/>
    </location>
</feature>